<protein>
    <submittedName>
        <fullName evidence="3">NTP transferase domain-containing protein</fullName>
    </submittedName>
</protein>
<dbReference type="RefSeq" id="WP_160366660.1">
    <property type="nucleotide sequence ID" value="NZ_JACEIB010000007.1"/>
</dbReference>
<dbReference type="Gene3D" id="3.90.550.10">
    <property type="entry name" value="Spore Coat Polysaccharide Biosynthesis Protein SpsA, Chain A"/>
    <property type="match status" value="1"/>
</dbReference>
<evidence type="ECO:0000259" key="2">
    <source>
        <dbReference type="Pfam" id="PF12804"/>
    </source>
</evidence>
<feature type="domain" description="MobA-like NTP transferase" evidence="2">
    <location>
        <begin position="21"/>
        <end position="159"/>
    </location>
</feature>
<dbReference type="Proteomes" id="UP000570166">
    <property type="component" value="Unassembled WGS sequence"/>
</dbReference>
<dbReference type="InterPro" id="IPR029044">
    <property type="entry name" value="Nucleotide-diphossugar_trans"/>
</dbReference>
<keyword evidence="4" id="KW-1185">Reference proteome</keyword>
<dbReference type="EMBL" id="JACEIB010000007">
    <property type="protein sequence ID" value="MBA2934886.1"/>
    <property type="molecule type" value="Genomic_DNA"/>
</dbReference>
<sequence>MVGLTALLLAGRRPGTDALAASRGETLKALIPVAGTPMVARVVETLFATPDIAQVRVMTQDTAAIGAVLPDDPRLGFLQSGSGIALSVSSALRSGDAPFPLFLTTADHALLRPETIVEFLSAAQGADVAVGVVERAVVEARFPQTKRTWLRFRKGDWTGANLFYFASPAALPVIESWASVEQDRKKGYRLIAGFGIGLLLRAATRTITLHDAVARAGRRLGANVRMVGLSDPLAAVDVDKIADLELAEAVLEGRA</sequence>
<dbReference type="SUPFAM" id="SSF53448">
    <property type="entry name" value="Nucleotide-diphospho-sugar transferases"/>
    <property type="match status" value="1"/>
</dbReference>
<dbReference type="AlphaFoldDB" id="A0A838L9U6"/>
<gene>
    <name evidence="3" type="ORF">HZF05_12330</name>
</gene>
<organism evidence="3 4">
    <name type="scientific">Sphingomonas chungangi</name>
    <dbReference type="NCBI Taxonomy" id="2683589"/>
    <lineage>
        <taxon>Bacteria</taxon>
        <taxon>Pseudomonadati</taxon>
        <taxon>Pseudomonadota</taxon>
        <taxon>Alphaproteobacteria</taxon>
        <taxon>Sphingomonadales</taxon>
        <taxon>Sphingomonadaceae</taxon>
        <taxon>Sphingomonas</taxon>
    </lineage>
</organism>
<accession>A0A838L9U6</accession>
<dbReference type="Pfam" id="PF12804">
    <property type="entry name" value="NTP_transf_3"/>
    <property type="match status" value="1"/>
</dbReference>
<evidence type="ECO:0000313" key="4">
    <source>
        <dbReference type="Proteomes" id="UP000570166"/>
    </source>
</evidence>
<reference evidence="3 4" key="1">
    <citation type="submission" date="2020-07" db="EMBL/GenBank/DDBJ databases">
        <authorList>
            <person name="Sun Q."/>
        </authorList>
    </citation>
    <scope>NUCLEOTIDE SEQUENCE [LARGE SCALE GENOMIC DNA]</scope>
    <source>
        <strain evidence="3 4">CGMCC 1.13654</strain>
    </source>
</reference>
<keyword evidence="3" id="KW-0808">Transferase</keyword>
<comment type="caution">
    <text evidence="3">The sequence shown here is derived from an EMBL/GenBank/DDBJ whole genome shotgun (WGS) entry which is preliminary data.</text>
</comment>
<keyword evidence="1" id="KW-0460">Magnesium</keyword>
<dbReference type="GO" id="GO:0016779">
    <property type="term" value="F:nucleotidyltransferase activity"/>
    <property type="evidence" value="ECO:0007669"/>
    <property type="project" value="UniProtKB-ARBA"/>
</dbReference>
<dbReference type="InterPro" id="IPR025877">
    <property type="entry name" value="MobA-like_NTP_Trfase"/>
</dbReference>
<proteinExistence type="predicted"/>
<evidence type="ECO:0000256" key="1">
    <source>
        <dbReference type="ARBA" id="ARBA00022842"/>
    </source>
</evidence>
<name>A0A838L9U6_9SPHN</name>
<evidence type="ECO:0000313" key="3">
    <source>
        <dbReference type="EMBL" id="MBA2934886.1"/>
    </source>
</evidence>